<keyword evidence="2" id="KW-1185">Reference proteome</keyword>
<dbReference type="InterPro" id="IPR036866">
    <property type="entry name" value="RibonucZ/Hydroxyglut_hydro"/>
</dbReference>
<evidence type="ECO:0000313" key="1">
    <source>
        <dbReference type="EMBL" id="BBZ34767.1"/>
    </source>
</evidence>
<dbReference type="Gene3D" id="3.60.15.10">
    <property type="entry name" value="Ribonuclease Z/Hydroxyacylglutathione hydrolase-like"/>
    <property type="match status" value="1"/>
</dbReference>
<dbReference type="Proteomes" id="UP000466931">
    <property type="component" value="Chromosome"/>
</dbReference>
<proteinExistence type="predicted"/>
<reference evidence="1" key="1">
    <citation type="journal article" date="2019" name="Emerg. Microbes Infect.">
        <title>Comprehensive subspecies identification of 175 nontuberculous mycobacteria species based on 7547 genomic profiles.</title>
        <authorList>
            <person name="Matsumoto Y."/>
            <person name="Kinjo T."/>
            <person name="Motooka D."/>
            <person name="Nabeya D."/>
            <person name="Jung N."/>
            <person name="Uechi K."/>
            <person name="Horii T."/>
            <person name="Iida T."/>
            <person name="Fujita J."/>
            <person name="Nakamura S."/>
        </authorList>
    </citation>
    <scope>NUCLEOTIDE SEQUENCE [LARGE SCALE GENOMIC DNA]</scope>
    <source>
        <strain evidence="1">JCM 13671</strain>
    </source>
</reference>
<evidence type="ECO:0008006" key="3">
    <source>
        <dbReference type="Google" id="ProtNLM"/>
    </source>
</evidence>
<dbReference type="PANTHER" id="PTHR30619:SF1">
    <property type="entry name" value="RECOMBINATION PROTEIN 2"/>
    <property type="match status" value="1"/>
</dbReference>
<gene>
    <name evidence="1" type="ORF">MCNF_33720</name>
</gene>
<sequence length="424" mass="46439">MMGSKTIEIRMYNVGFGDAFRITVRDDTDVWRMLVDCGKHAHSSEAPPIADSVRAVIADLTEDCGGTPHLDVLAATHRHQDHISGFACDEWADVSVDTVWLPFVEDLDDPDATALRTKQDRAVNQLEAFISTRLALAVGRSGESRRLKEAQAFLVNSRGNAAAADRLLGCNGSGFAGPHEVRFFPKPDTRDDVVEVGRCGIVAHVLGPSRDPAMLTRMDPPSSAGWLRLNLDDDTTPPVNNGRPLFASQYTVARESVPAELLAAQQSLKLSSVSDDMGLLAAASVLERSVNNTSLFFVLDVDGFRMLFPGDAQHGAWEHVRSDPDADALINSVDFYKVGHHGSHNATPKDFVLGDWLNKGDAMVPWGMVKRWQDTIPKRELLTALKDTHHAVVLPTPVDPAVDDVPPRGKLERSERWAQLTFTV</sequence>
<dbReference type="InterPro" id="IPR052159">
    <property type="entry name" value="Competence_DNA_uptake"/>
</dbReference>
<accession>A0A7I7XZN0</accession>
<protein>
    <recommendedName>
        <fullName evidence="3">MBL fold metallo-hydrolase</fullName>
    </recommendedName>
</protein>
<reference evidence="1" key="2">
    <citation type="submission" date="2020-02" db="EMBL/GenBank/DDBJ databases">
        <authorList>
            <person name="Matsumoto Y."/>
            <person name="Motooka D."/>
            <person name="Nakamura S."/>
        </authorList>
    </citation>
    <scope>NUCLEOTIDE SEQUENCE</scope>
    <source>
        <strain evidence="1">JCM 13671</strain>
    </source>
</reference>
<dbReference type="EMBL" id="AP022612">
    <property type="protein sequence ID" value="BBZ34767.1"/>
    <property type="molecule type" value="Genomic_DNA"/>
</dbReference>
<dbReference type="PANTHER" id="PTHR30619">
    <property type="entry name" value="DNA INTERNALIZATION/COMPETENCE PROTEIN COMEC/REC2"/>
    <property type="match status" value="1"/>
</dbReference>
<organism evidence="1 2">
    <name type="scientific">Mycolicibacterium confluentis</name>
    <dbReference type="NCBI Taxonomy" id="28047"/>
    <lineage>
        <taxon>Bacteria</taxon>
        <taxon>Bacillati</taxon>
        <taxon>Actinomycetota</taxon>
        <taxon>Actinomycetes</taxon>
        <taxon>Mycobacteriales</taxon>
        <taxon>Mycobacteriaceae</taxon>
        <taxon>Mycolicibacterium</taxon>
    </lineage>
</organism>
<name>A0A7I7XZN0_9MYCO</name>
<dbReference type="AlphaFoldDB" id="A0A7I7XZN0"/>
<dbReference type="SUPFAM" id="SSF56281">
    <property type="entry name" value="Metallo-hydrolase/oxidoreductase"/>
    <property type="match status" value="2"/>
</dbReference>
<evidence type="ECO:0000313" key="2">
    <source>
        <dbReference type="Proteomes" id="UP000466931"/>
    </source>
</evidence>